<keyword evidence="1" id="KW-0812">Transmembrane</keyword>
<keyword evidence="1" id="KW-0472">Membrane</keyword>
<dbReference type="Proteomes" id="UP000016480">
    <property type="component" value="Unassembled WGS sequence"/>
</dbReference>
<evidence type="ECO:0000256" key="1">
    <source>
        <dbReference type="SAM" id="Phobius"/>
    </source>
</evidence>
<accession>A0A8T0BXX5</accession>
<comment type="caution">
    <text evidence="2">The sequence shown here is derived from an EMBL/GenBank/DDBJ whole genome shotgun (WGS) entry which is preliminary data.</text>
</comment>
<protein>
    <submittedName>
        <fullName evidence="2">Uncharacterized protein</fullName>
    </submittedName>
</protein>
<name>A0A8T0BXX5_9GAMM</name>
<keyword evidence="1" id="KW-1133">Transmembrane helix</keyword>
<sequence length="281" mass="32229">MTRHLSSTGKFLMRSTSIGLLAGLCLSICLLVFYPQDQHKAEHIKVANPVVEQVHNPDMTNTIVSTTRHQPEQQQVPAESAEALFKQAMQIRLCRNVPRTDEAFNQWLEQALSRDEVHEIIETMKARYQRCLSNTNRDENYVETLMHAALMGSDKAADTLWLLAPAEVHQALNFSTLTRDEQVAQMKAFTAQKYQVTEQVALLGGEKATLQLIRGYQNLDPDTGGQNYIQALAYSHYFLQTRQDSEVYSRVEWTRRHLEQRMTLDEITQAQQLASELQHRE</sequence>
<dbReference type="AlphaFoldDB" id="A0A8T0BXX5"/>
<proteinExistence type="predicted"/>
<organism evidence="2 3">
    <name type="scientific">Pseudoalteromonas rubra</name>
    <dbReference type="NCBI Taxonomy" id="43658"/>
    <lineage>
        <taxon>Bacteria</taxon>
        <taxon>Pseudomonadati</taxon>
        <taxon>Pseudomonadota</taxon>
        <taxon>Gammaproteobacteria</taxon>
        <taxon>Alteromonadales</taxon>
        <taxon>Pseudoalteromonadaceae</taxon>
        <taxon>Pseudoalteromonas</taxon>
    </lineage>
</organism>
<reference evidence="2 3" key="1">
    <citation type="journal article" date="2012" name="J. Bacteriol.">
        <title>Genome sequence of the cycloprodigiosin-producing bacterial strain Pseudoalteromonas rubra ATCC 29570(T).</title>
        <authorList>
            <person name="Xie B.B."/>
            <person name="Shu Y.L."/>
            <person name="Qin Q.L."/>
            <person name="Rong J.C."/>
            <person name="Zhang X.Y."/>
            <person name="Chen X.L."/>
            <person name="Zhou B.C."/>
            <person name="Zhang Y.Z."/>
        </authorList>
    </citation>
    <scope>NUCLEOTIDE SEQUENCE [LARGE SCALE GENOMIC DNA]</scope>
    <source>
        <strain evidence="2 3">DSM 6842</strain>
    </source>
</reference>
<gene>
    <name evidence="2" type="ORF">PRUB_b0065</name>
</gene>
<evidence type="ECO:0000313" key="3">
    <source>
        <dbReference type="Proteomes" id="UP000016480"/>
    </source>
</evidence>
<evidence type="ECO:0000313" key="2">
    <source>
        <dbReference type="EMBL" id="KAF7780993.1"/>
    </source>
</evidence>
<feature type="transmembrane region" description="Helical" evidence="1">
    <location>
        <begin position="12"/>
        <end position="34"/>
    </location>
</feature>
<dbReference type="EMBL" id="AHCD03000044">
    <property type="protein sequence ID" value="KAF7780993.1"/>
    <property type="molecule type" value="Genomic_DNA"/>
</dbReference>